<comment type="similarity">
    <text evidence="2">Belongs to the glycosyl hydrolase 43 family.</text>
</comment>
<evidence type="ECO:0000256" key="6">
    <source>
        <dbReference type="PIRSR" id="PIRSR606710-2"/>
    </source>
</evidence>
<keyword evidence="4" id="KW-0326">Glycosidase</keyword>
<dbReference type="Pfam" id="PF04616">
    <property type="entry name" value="Glyco_hydro_43"/>
    <property type="match status" value="1"/>
</dbReference>
<evidence type="ECO:0000256" key="1">
    <source>
        <dbReference type="ARBA" id="ARBA00004834"/>
    </source>
</evidence>
<dbReference type="SUPFAM" id="SSF75005">
    <property type="entry name" value="Arabinanase/levansucrase/invertase"/>
    <property type="match status" value="1"/>
</dbReference>
<dbReference type="InterPro" id="IPR023296">
    <property type="entry name" value="Glyco_hydro_beta-prop_sf"/>
</dbReference>
<proteinExistence type="inferred from homology"/>
<comment type="pathway">
    <text evidence="1">Glycan metabolism; L-arabinan degradation.</text>
</comment>
<dbReference type="PANTHER" id="PTHR43301:SF3">
    <property type="entry name" value="ARABINAN ENDO-1,5-ALPHA-L-ARABINOSIDASE A-RELATED"/>
    <property type="match status" value="1"/>
</dbReference>
<dbReference type="AlphaFoldDB" id="A0A163ICD9"/>
<accession>A0A163ICD9</accession>
<protein>
    <recommendedName>
        <fullName evidence="5">Endo-1,5-alpha-L-arabinanase A</fullName>
    </recommendedName>
</protein>
<organism evidence="7 8">
    <name type="scientific">Didymella rabiei</name>
    <name type="common">Chickpea ascochyta blight fungus</name>
    <name type="synonym">Mycosphaerella rabiei</name>
    <dbReference type="NCBI Taxonomy" id="5454"/>
    <lineage>
        <taxon>Eukaryota</taxon>
        <taxon>Fungi</taxon>
        <taxon>Dikarya</taxon>
        <taxon>Ascomycota</taxon>
        <taxon>Pezizomycotina</taxon>
        <taxon>Dothideomycetes</taxon>
        <taxon>Pleosporomycetidae</taxon>
        <taxon>Pleosporales</taxon>
        <taxon>Pleosporineae</taxon>
        <taxon>Didymellaceae</taxon>
        <taxon>Ascochyta</taxon>
    </lineage>
</organism>
<dbReference type="PANTHER" id="PTHR43301">
    <property type="entry name" value="ARABINAN ENDO-1,5-ALPHA-L-ARABINOSIDASE"/>
    <property type="match status" value="1"/>
</dbReference>
<keyword evidence="3" id="KW-0378">Hydrolase</keyword>
<dbReference type="InterPro" id="IPR006710">
    <property type="entry name" value="Glyco_hydro_43"/>
</dbReference>
<evidence type="ECO:0000256" key="4">
    <source>
        <dbReference type="ARBA" id="ARBA00023295"/>
    </source>
</evidence>
<name>A0A163ICD9_DIDRA</name>
<sequence length="223" mass="24608">MGSQRSQIGLATSLSISGPWTDHGSLNLPLSDTYNLIDPYVFQESPSDPIYFTFGSYWQGIQQFTIPSSSRLTALDGTTEAIRPLVTNSTAGAAVVEGAITWKHDSAYYLFFSVGACCNTPTRAPYLAPPGDEYHVVVCRADAVTGPYFDRDGRDCQTESGGTTILASHGNVYAPGGQGIMKIEDRRDVIYYHYVKPSIGYEADQFFFGWNFLEWRDGWPIVV</sequence>
<dbReference type="Proteomes" id="UP000076837">
    <property type="component" value="Unassembled WGS sequence"/>
</dbReference>
<dbReference type="EMBL" id="JYNV01000122">
    <property type="protein sequence ID" value="KZM25700.1"/>
    <property type="molecule type" value="Genomic_DNA"/>
</dbReference>
<evidence type="ECO:0000256" key="2">
    <source>
        <dbReference type="ARBA" id="ARBA00009865"/>
    </source>
</evidence>
<reference evidence="7 8" key="1">
    <citation type="journal article" date="2016" name="Sci. Rep.">
        <title>Draft genome sequencing and secretome analysis of fungal phytopathogen Ascochyta rabiei provides insight into the necrotrophic effector repertoire.</title>
        <authorList>
            <person name="Verma S."/>
            <person name="Gazara R.K."/>
            <person name="Nizam S."/>
            <person name="Parween S."/>
            <person name="Chattopadhyay D."/>
            <person name="Verma P.K."/>
        </authorList>
    </citation>
    <scope>NUCLEOTIDE SEQUENCE [LARGE SCALE GENOMIC DNA]</scope>
    <source>
        <strain evidence="7 8">ArDII</strain>
    </source>
</reference>
<gene>
    <name evidence="7" type="ORF">ST47_g3166</name>
</gene>
<dbReference type="GO" id="GO:0005975">
    <property type="term" value="P:carbohydrate metabolic process"/>
    <property type="evidence" value="ECO:0007669"/>
    <property type="project" value="InterPro"/>
</dbReference>
<comment type="caution">
    <text evidence="7">The sequence shown here is derived from an EMBL/GenBank/DDBJ whole genome shotgun (WGS) entry which is preliminary data.</text>
</comment>
<evidence type="ECO:0000256" key="5">
    <source>
        <dbReference type="ARBA" id="ARBA00042202"/>
    </source>
</evidence>
<dbReference type="Gene3D" id="2.115.10.20">
    <property type="entry name" value="Glycosyl hydrolase domain, family 43"/>
    <property type="match status" value="1"/>
</dbReference>
<evidence type="ECO:0000313" key="7">
    <source>
        <dbReference type="EMBL" id="KZM25700.1"/>
    </source>
</evidence>
<evidence type="ECO:0000313" key="8">
    <source>
        <dbReference type="Proteomes" id="UP000076837"/>
    </source>
</evidence>
<keyword evidence="8" id="KW-1185">Reference proteome</keyword>
<dbReference type="STRING" id="5454.A0A163ICD9"/>
<feature type="site" description="Important for catalytic activity, responsible for pKa modulation of the active site Glu and correct orientation of both the proton donor and substrate" evidence="6">
    <location>
        <position position="38"/>
    </location>
</feature>
<dbReference type="GO" id="GO:0004553">
    <property type="term" value="F:hydrolase activity, hydrolyzing O-glycosyl compounds"/>
    <property type="evidence" value="ECO:0007669"/>
    <property type="project" value="InterPro"/>
</dbReference>
<evidence type="ECO:0000256" key="3">
    <source>
        <dbReference type="ARBA" id="ARBA00022801"/>
    </source>
</evidence>
<dbReference type="InterPro" id="IPR050727">
    <property type="entry name" value="GH43_arabinanases"/>
</dbReference>